<dbReference type="SMART" id="SM00179">
    <property type="entry name" value="EGF_CA"/>
    <property type="match status" value="3"/>
</dbReference>
<dbReference type="InterPro" id="IPR049883">
    <property type="entry name" value="NOTCH1_EGF-like"/>
</dbReference>
<dbReference type="GO" id="GO:0005886">
    <property type="term" value="C:plasma membrane"/>
    <property type="evidence" value="ECO:0007669"/>
    <property type="project" value="TreeGrafter"/>
</dbReference>
<keyword evidence="12 15" id="KW-0472">Membrane</keyword>
<evidence type="ECO:0000313" key="17">
    <source>
        <dbReference type="EMBL" id="VAI00476.1"/>
    </source>
</evidence>
<dbReference type="Pfam" id="PF07714">
    <property type="entry name" value="PK_Tyr_Ser-Thr"/>
    <property type="match status" value="1"/>
</dbReference>
<dbReference type="PANTHER" id="PTHR27005:SF276">
    <property type="entry name" value="PROTEIN KINASE DOMAIN-CONTAINING PROTEIN"/>
    <property type="match status" value="1"/>
</dbReference>
<reference evidence="17 18" key="1">
    <citation type="submission" date="2017-09" db="EMBL/GenBank/DDBJ databases">
        <authorList>
            <consortium name="International Durum Wheat Genome Sequencing Consortium (IDWGSC)"/>
            <person name="Milanesi L."/>
        </authorList>
    </citation>
    <scope>NUCLEOTIDE SEQUENCE [LARGE SCALE GENOMIC DNA]</scope>
    <source>
        <strain evidence="18">cv. Svevo</strain>
    </source>
</reference>
<keyword evidence="4" id="KW-0808">Transferase</keyword>
<keyword evidence="10" id="KW-0067">ATP-binding</keyword>
<evidence type="ECO:0000256" key="5">
    <source>
        <dbReference type="ARBA" id="ARBA00022692"/>
    </source>
</evidence>
<dbReference type="CDD" id="cd00054">
    <property type="entry name" value="EGF_CA"/>
    <property type="match status" value="1"/>
</dbReference>
<evidence type="ECO:0000256" key="10">
    <source>
        <dbReference type="ARBA" id="ARBA00022840"/>
    </source>
</evidence>
<dbReference type="SUPFAM" id="SSF56112">
    <property type="entry name" value="Protein kinase-like (PK-like)"/>
    <property type="match status" value="1"/>
</dbReference>
<evidence type="ECO:0000256" key="12">
    <source>
        <dbReference type="ARBA" id="ARBA00023136"/>
    </source>
</evidence>
<dbReference type="InterPro" id="IPR011009">
    <property type="entry name" value="Kinase-like_dom_sf"/>
</dbReference>
<dbReference type="InterPro" id="IPR045274">
    <property type="entry name" value="WAK-like"/>
</dbReference>
<evidence type="ECO:0000256" key="9">
    <source>
        <dbReference type="ARBA" id="ARBA00022777"/>
    </source>
</evidence>
<dbReference type="PROSITE" id="PS00108">
    <property type="entry name" value="PROTEIN_KINASE_ST"/>
    <property type="match status" value="1"/>
</dbReference>
<dbReference type="GO" id="GO:0030247">
    <property type="term" value="F:polysaccharide binding"/>
    <property type="evidence" value="ECO:0007669"/>
    <property type="project" value="InterPro"/>
</dbReference>
<feature type="domain" description="Protein kinase" evidence="16">
    <location>
        <begin position="751"/>
        <end position="1019"/>
    </location>
</feature>
<dbReference type="GO" id="GO:0005509">
    <property type="term" value="F:calcium ion binding"/>
    <property type="evidence" value="ECO:0007669"/>
    <property type="project" value="InterPro"/>
</dbReference>
<dbReference type="EMBL" id="LT934118">
    <property type="protein sequence ID" value="VAI00476.1"/>
    <property type="molecule type" value="Genomic_DNA"/>
</dbReference>
<dbReference type="Proteomes" id="UP000324705">
    <property type="component" value="Chromosome 4B"/>
</dbReference>
<dbReference type="InterPro" id="IPR001881">
    <property type="entry name" value="EGF-like_Ca-bd_dom"/>
</dbReference>
<dbReference type="InterPro" id="IPR018097">
    <property type="entry name" value="EGF_Ca-bd_CS"/>
</dbReference>
<dbReference type="SUPFAM" id="SSF57184">
    <property type="entry name" value="Growth factor receptor domain"/>
    <property type="match status" value="1"/>
</dbReference>
<dbReference type="GO" id="GO:0005524">
    <property type="term" value="F:ATP binding"/>
    <property type="evidence" value="ECO:0007669"/>
    <property type="project" value="UniProtKB-KW"/>
</dbReference>
<evidence type="ECO:0000256" key="4">
    <source>
        <dbReference type="ARBA" id="ARBA00022679"/>
    </source>
</evidence>
<comment type="subcellular location">
    <subcellularLocation>
        <location evidence="1">Membrane</location>
        <topology evidence="1">Single-pass type I membrane protein</topology>
    </subcellularLocation>
</comment>
<dbReference type="GO" id="GO:0004674">
    <property type="term" value="F:protein serine/threonine kinase activity"/>
    <property type="evidence" value="ECO:0007669"/>
    <property type="project" value="UniProtKB-KW"/>
</dbReference>
<dbReference type="PROSITE" id="PS50011">
    <property type="entry name" value="PROTEIN_KINASE_DOM"/>
    <property type="match status" value="1"/>
</dbReference>
<evidence type="ECO:0000256" key="6">
    <source>
        <dbReference type="ARBA" id="ARBA00022729"/>
    </source>
</evidence>
<keyword evidence="5 15" id="KW-0812">Transmembrane</keyword>
<dbReference type="InterPro" id="IPR008271">
    <property type="entry name" value="Ser/Thr_kinase_AS"/>
</dbReference>
<keyword evidence="6" id="KW-0732">Signal</keyword>
<proteinExistence type="predicted"/>
<organism evidence="17 18">
    <name type="scientific">Triticum turgidum subsp. durum</name>
    <name type="common">Durum wheat</name>
    <name type="synonym">Triticum durum</name>
    <dbReference type="NCBI Taxonomy" id="4567"/>
    <lineage>
        <taxon>Eukaryota</taxon>
        <taxon>Viridiplantae</taxon>
        <taxon>Streptophyta</taxon>
        <taxon>Embryophyta</taxon>
        <taxon>Tracheophyta</taxon>
        <taxon>Spermatophyta</taxon>
        <taxon>Magnoliopsida</taxon>
        <taxon>Liliopsida</taxon>
        <taxon>Poales</taxon>
        <taxon>Poaceae</taxon>
        <taxon>BOP clade</taxon>
        <taxon>Pooideae</taxon>
        <taxon>Triticodae</taxon>
        <taxon>Triticeae</taxon>
        <taxon>Triticinae</taxon>
        <taxon>Triticum</taxon>
    </lineage>
</organism>
<dbReference type="SMART" id="SM00181">
    <property type="entry name" value="EGF"/>
    <property type="match status" value="3"/>
</dbReference>
<evidence type="ECO:0000256" key="15">
    <source>
        <dbReference type="SAM" id="Phobius"/>
    </source>
</evidence>
<evidence type="ECO:0000256" key="8">
    <source>
        <dbReference type="ARBA" id="ARBA00022741"/>
    </source>
</evidence>
<evidence type="ECO:0000313" key="18">
    <source>
        <dbReference type="Proteomes" id="UP000324705"/>
    </source>
</evidence>
<dbReference type="Gene3D" id="1.10.510.10">
    <property type="entry name" value="Transferase(Phosphotransferase) domain 1"/>
    <property type="match status" value="1"/>
</dbReference>
<dbReference type="InterPro" id="IPR000152">
    <property type="entry name" value="EGF-type_Asp/Asn_hydroxyl_site"/>
</dbReference>
<dbReference type="InterPro" id="IPR009030">
    <property type="entry name" value="Growth_fac_rcpt_cys_sf"/>
</dbReference>
<dbReference type="Pfam" id="PF07645">
    <property type="entry name" value="EGF_CA"/>
    <property type="match status" value="1"/>
</dbReference>
<dbReference type="InterPro" id="IPR000719">
    <property type="entry name" value="Prot_kinase_dom"/>
</dbReference>
<name>A0A9R0SWT0_TRITD</name>
<dbReference type="AlphaFoldDB" id="A0A9R0SWT0"/>
<evidence type="ECO:0000256" key="11">
    <source>
        <dbReference type="ARBA" id="ARBA00022989"/>
    </source>
</evidence>
<dbReference type="Pfam" id="PF13947">
    <property type="entry name" value="GUB_WAK_bind"/>
    <property type="match status" value="2"/>
</dbReference>
<keyword evidence="7" id="KW-0677">Repeat</keyword>
<evidence type="ECO:0000256" key="2">
    <source>
        <dbReference type="ARBA" id="ARBA00022527"/>
    </source>
</evidence>
<dbReference type="SMART" id="SM00220">
    <property type="entry name" value="S_TKc"/>
    <property type="match status" value="1"/>
</dbReference>
<dbReference type="Gene3D" id="3.30.200.20">
    <property type="entry name" value="Phosphorylase Kinase, domain 1"/>
    <property type="match status" value="1"/>
</dbReference>
<dbReference type="PROSITE" id="PS00010">
    <property type="entry name" value="ASX_HYDROXYL"/>
    <property type="match status" value="1"/>
</dbReference>
<evidence type="ECO:0000256" key="1">
    <source>
        <dbReference type="ARBA" id="ARBA00004479"/>
    </source>
</evidence>
<evidence type="ECO:0000259" key="16">
    <source>
        <dbReference type="PROSITE" id="PS50011"/>
    </source>
</evidence>
<dbReference type="InterPro" id="IPR001245">
    <property type="entry name" value="Ser-Thr/Tyr_kinase_cat_dom"/>
</dbReference>
<gene>
    <name evidence="17" type="ORF">TRITD_4Bv1G000260</name>
</gene>
<keyword evidence="13" id="KW-1015">Disulfide bond</keyword>
<dbReference type="PROSITE" id="PS01187">
    <property type="entry name" value="EGF_CA"/>
    <property type="match status" value="1"/>
</dbReference>
<dbReference type="Gene3D" id="2.10.25.10">
    <property type="entry name" value="Laminin"/>
    <property type="match status" value="1"/>
</dbReference>
<keyword evidence="2" id="KW-0723">Serine/threonine-protein kinase</keyword>
<dbReference type="PANTHER" id="PTHR27005">
    <property type="entry name" value="WALL-ASSOCIATED RECEPTOR KINASE-LIKE 21"/>
    <property type="match status" value="1"/>
</dbReference>
<evidence type="ECO:0000256" key="3">
    <source>
        <dbReference type="ARBA" id="ARBA00022536"/>
    </source>
</evidence>
<keyword evidence="3" id="KW-0245">EGF-like domain</keyword>
<keyword evidence="11 15" id="KW-1133">Transmembrane helix</keyword>
<dbReference type="FunFam" id="3.30.200.20:FF:000043">
    <property type="entry name" value="Wall-associated receptor kinase 2"/>
    <property type="match status" value="1"/>
</dbReference>
<sequence length="1064" mass="116090">MNAIAHHYTSMASLSAAALLLTISASGLILLLPLSAAAAASPPSPDPIIGMPGCETRCGDMEVPYPFGMGPARCYRPGFNLTCDFAMEPARLLLGDGTLQVESIHLSLPMVYVLRSPGDIQIDAGWRGSLGGGLGDDGPYSLSSNPVNNELTLVGCNVQATLKNGNITMSSCTSLCVDGDAPFTAESCSGLGCCQAPIVINRKVDAGNKLVNITSYDVELTYFGWNQTADSKWPPGVFVTKQGWFASREPLQILMETQVSFKLDWEILTSGAGRDRNPLECSRAAALSVCKSKHSDCSRGTRGGYVCSCKSGFTGNPYVPNGCKDINECDDPLHNTQCYGKCINTMGSFDCRCPLGAYGNPKVPGGCFYSPFTSVCSTSCGNMSVPYPFGIDSPNCALPGLKLTCNMLYSAPRLMLGTLRVVEISLPNSTVTVINTDPVLDLYGGVSSPRMMEPFRSEDSGDMTPFSLSTVNELILIGCSVQAALTVAGSNQAILSGCATFCSSDEHGTYHDPVVVAANDNDGDDQYCNGRGCCQAHISMSRYGMPNEFWINWTDSNVVKDETWPHSYAFVAKEGWFGKRRVSAEILHLRSPTPDVPVTGLEVPMVLDWEVLQLQTPAAAKVGRKQHVNCPGICTSKNSLCKPKMRGYTCQCREGYEGNPYHPKGCTGGRKIFKGMNVFIGVATGFGIVLLVLGAFVISKKLKHGKAQIMKRKFFEQNRGQLLQQLVSQRADIAERMIISLEELEKATNNFDKARELGGGHGTVYKGILSDLHVVAIKKPKKVVQKQQEIREFINEVAVLSQINHRNVVKLYSCCLETEVPMLVYEFISNGTLYKHLHARGPKSLSWADRLRIAIEAAKSLAYLHSAAAIPIIHRDVKSANILLDDTLTAKVADFGASRYIPMDISGVTTRAQGTRGYWDPTYFYTGRLTEKSDVYSFGVVLVELLTREKPFSYLSAEDESLVTHFAALFERGQLLQILDPQVIEEGDKQVEEVASIALACVKLNREDRPTMRQVELMLEGTRVSMGQTSNNASPSTKVERNTRGSIRRYSMELEFRLSAEHPR</sequence>
<keyword evidence="14" id="KW-0325">Glycoprotein</keyword>
<evidence type="ECO:0000256" key="7">
    <source>
        <dbReference type="ARBA" id="ARBA00022737"/>
    </source>
</evidence>
<evidence type="ECO:0000256" key="13">
    <source>
        <dbReference type="ARBA" id="ARBA00023157"/>
    </source>
</evidence>
<accession>A0A9R0SWT0</accession>
<protein>
    <recommendedName>
        <fullName evidence="16">Protein kinase domain-containing protein</fullName>
    </recommendedName>
</protein>
<dbReference type="InterPro" id="IPR025287">
    <property type="entry name" value="WAK_GUB"/>
</dbReference>
<dbReference type="FunFam" id="1.10.510.10:FF:000084">
    <property type="entry name" value="Wall-associated receptor kinase 2"/>
    <property type="match status" value="1"/>
</dbReference>
<keyword evidence="18" id="KW-1185">Reference proteome</keyword>
<evidence type="ECO:0000256" key="14">
    <source>
        <dbReference type="ARBA" id="ARBA00023180"/>
    </source>
</evidence>
<dbReference type="GO" id="GO:0007166">
    <property type="term" value="P:cell surface receptor signaling pathway"/>
    <property type="evidence" value="ECO:0007669"/>
    <property type="project" value="InterPro"/>
</dbReference>
<dbReference type="InterPro" id="IPR000742">
    <property type="entry name" value="EGF"/>
</dbReference>
<feature type="transmembrane region" description="Helical" evidence="15">
    <location>
        <begin position="678"/>
        <end position="698"/>
    </location>
</feature>
<keyword evidence="8" id="KW-0547">Nucleotide-binding</keyword>
<dbReference type="Gramene" id="TRITD4Bv1G000260.1">
    <property type="protein sequence ID" value="TRITD4Bv1G000260.1"/>
    <property type="gene ID" value="TRITD4Bv1G000260"/>
</dbReference>
<keyword evidence="9" id="KW-0418">Kinase</keyword>